<sequence length="114" mass="13817">MKNKGELLIESLISLFFISILITYLSKNILVNFEVEKKFRIEQMIENDKKNLIEYVKSVKDIDKFRVDKKYFKYIDTSILKITKTNMYILFNADDKRYIYKIEVGDIYDYYIPK</sequence>
<keyword evidence="1" id="KW-0472">Membrane</keyword>
<dbReference type="EMBL" id="CABWIB010000001">
    <property type="protein sequence ID" value="VWL85448.1"/>
    <property type="molecule type" value="Genomic_DNA"/>
</dbReference>
<evidence type="ECO:0008006" key="4">
    <source>
        <dbReference type="Google" id="ProtNLM"/>
    </source>
</evidence>
<name>A0A6I8M7L1_9FUSO</name>
<evidence type="ECO:0000256" key="1">
    <source>
        <dbReference type="SAM" id="Phobius"/>
    </source>
</evidence>
<reference evidence="2 3" key="1">
    <citation type="submission" date="2019-10" db="EMBL/GenBank/DDBJ databases">
        <authorList>
            <person name="Blom J."/>
        </authorList>
    </citation>
    <scope>NUCLEOTIDE SEQUENCE [LARGE SCALE GENOMIC DNA]</scope>
    <source>
        <strain evidence="2 3">ES3154-GLU</strain>
    </source>
</reference>
<proteinExistence type="predicted"/>
<dbReference type="Proteomes" id="UP000419017">
    <property type="component" value="Unassembled WGS sequence"/>
</dbReference>
<keyword evidence="1" id="KW-1133">Transmembrane helix</keyword>
<accession>A0A6I8M7L1</accession>
<evidence type="ECO:0000313" key="3">
    <source>
        <dbReference type="Proteomes" id="UP000419017"/>
    </source>
</evidence>
<organism evidence="2 3">
    <name type="scientific">Oceanivirga miroungae</name>
    <dbReference type="NCBI Taxonomy" id="1130046"/>
    <lineage>
        <taxon>Bacteria</taxon>
        <taxon>Fusobacteriati</taxon>
        <taxon>Fusobacteriota</taxon>
        <taxon>Fusobacteriia</taxon>
        <taxon>Fusobacteriales</taxon>
        <taxon>Leptotrichiaceae</taxon>
        <taxon>Oceanivirga</taxon>
    </lineage>
</organism>
<keyword evidence="1" id="KW-0812">Transmembrane</keyword>
<gene>
    <name evidence="2" type="ORF">OMES3154_00733</name>
</gene>
<dbReference type="AlphaFoldDB" id="A0A6I8M7L1"/>
<feature type="transmembrane region" description="Helical" evidence="1">
    <location>
        <begin position="7"/>
        <end position="25"/>
    </location>
</feature>
<evidence type="ECO:0000313" key="2">
    <source>
        <dbReference type="EMBL" id="VWL85448.1"/>
    </source>
</evidence>
<protein>
    <recommendedName>
        <fullName evidence="4">Type II secretion system protein</fullName>
    </recommendedName>
</protein>
<keyword evidence="3" id="KW-1185">Reference proteome</keyword>